<proteinExistence type="predicted"/>
<dbReference type="AlphaFoldDB" id="A0A175R6H3"/>
<dbReference type="Pfam" id="PF03235">
    <property type="entry name" value="GmrSD_N"/>
    <property type="match status" value="1"/>
</dbReference>
<dbReference type="InterPro" id="IPR004919">
    <property type="entry name" value="GmrSD_N"/>
</dbReference>
<dbReference type="PATRIC" id="fig|401562.3.peg.2778"/>
<name>A0A175R6H3_9HYPH</name>
<dbReference type="PANTHER" id="PTHR39639:SF1">
    <property type="entry name" value="DUF262 DOMAIN-CONTAINING PROTEIN"/>
    <property type="match status" value="1"/>
</dbReference>
<evidence type="ECO:0000259" key="1">
    <source>
        <dbReference type="Pfam" id="PF03235"/>
    </source>
</evidence>
<dbReference type="PANTHER" id="PTHR39639">
    <property type="entry name" value="CHROMOSOME 16, WHOLE GENOME SHOTGUN SEQUENCE"/>
    <property type="match status" value="1"/>
</dbReference>
<reference evidence="2 3" key="1">
    <citation type="journal article" date="2016" name="Front. Microbiol.">
        <title>Genomic Resource of Rice Seed Associated Bacteria.</title>
        <authorList>
            <person name="Midha S."/>
            <person name="Bansal K."/>
            <person name="Sharma S."/>
            <person name="Kumar N."/>
            <person name="Patil P.P."/>
            <person name="Chaudhry V."/>
            <person name="Patil P.B."/>
        </authorList>
    </citation>
    <scope>NUCLEOTIDE SEQUENCE [LARGE SCALE GENOMIC DNA]</scope>
    <source>
        <strain evidence="2 3">NS226</strain>
    </source>
</reference>
<sequence length="361" mass="41526">MVDMVDELKFANEIMTDAVDFSFGELLNLHRDAEIIIRPEYQRLFRWSNEQRSRLIESVLLRLPIPPIFLVENNSNVLELIDGLQRTSSVLQFLDHEAIEQPELILTGCDIIKSLNGLTYNTLSPVLKLKIKRTPIRAIIIRKTGDQFVKYEMFKRLNTGGSLLSPQEIRNCSSRMIEGGEQFYQILQELASYQSFSDAIGRLPETNKDQRGDEELVLRFFAVRNFKSGFKGNIEEWLNSYMEFILLKKSPFDAAEQKAHFRNVFDFIYNTFANGAFSRYNNHREPTGRLAPAYFEAVVGAVDLHLSELALIPSEMLRNRLIEAFKSVEFIESTGPGANSISKFNRRIDVISKHLLAHDNH</sequence>
<feature type="domain" description="GmrSD restriction endonucleases N-terminal" evidence="1">
    <location>
        <begin position="26"/>
        <end position="172"/>
    </location>
</feature>
<evidence type="ECO:0000313" key="2">
    <source>
        <dbReference type="EMBL" id="KTQ92666.1"/>
    </source>
</evidence>
<organism evidence="2 3">
    <name type="scientific">Aureimonas ureilytica</name>
    <dbReference type="NCBI Taxonomy" id="401562"/>
    <lineage>
        <taxon>Bacteria</taxon>
        <taxon>Pseudomonadati</taxon>
        <taxon>Pseudomonadota</taxon>
        <taxon>Alphaproteobacteria</taxon>
        <taxon>Hyphomicrobiales</taxon>
        <taxon>Aurantimonadaceae</taxon>
        <taxon>Aureimonas</taxon>
    </lineage>
</organism>
<dbReference type="EMBL" id="LDPZ01000031">
    <property type="protein sequence ID" value="KTQ92666.1"/>
    <property type="molecule type" value="Genomic_DNA"/>
</dbReference>
<comment type="caution">
    <text evidence="2">The sequence shown here is derived from an EMBL/GenBank/DDBJ whole genome shotgun (WGS) entry which is preliminary data.</text>
</comment>
<dbReference type="Proteomes" id="UP000078272">
    <property type="component" value="Unassembled WGS sequence"/>
</dbReference>
<accession>A0A175R6H3</accession>
<gene>
    <name evidence="2" type="ORF">NS226_15360</name>
</gene>
<protein>
    <recommendedName>
        <fullName evidence="1">GmrSD restriction endonucleases N-terminal domain-containing protein</fullName>
    </recommendedName>
</protein>
<evidence type="ECO:0000313" key="3">
    <source>
        <dbReference type="Proteomes" id="UP000078272"/>
    </source>
</evidence>